<dbReference type="RefSeq" id="WP_169231494.1">
    <property type="nucleotide sequence ID" value="NZ_JABBGF010000002.1"/>
</dbReference>
<reference evidence="1 2" key="1">
    <citation type="submission" date="2020-04" db="EMBL/GenBank/DDBJ databases">
        <title>Chryseobacterium sp. RJ-7-14 sp. nov., isolated from Jeju soil.</title>
        <authorList>
            <person name="Dahal R.H."/>
            <person name="Chaudhary D.K."/>
        </authorList>
    </citation>
    <scope>NUCLEOTIDE SEQUENCE [LARGE SCALE GENOMIC DNA]</scope>
    <source>
        <strain evidence="1 2">RJ-7-14</strain>
    </source>
</reference>
<gene>
    <name evidence="1" type="ORF">HHL20_12365</name>
</gene>
<keyword evidence="2" id="KW-1185">Reference proteome</keyword>
<dbReference type="PROSITE" id="PS51257">
    <property type="entry name" value="PROKAR_LIPOPROTEIN"/>
    <property type="match status" value="1"/>
</dbReference>
<protein>
    <recommendedName>
        <fullName evidence="3">Lipoprotein</fullName>
    </recommendedName>
</protein>
<dbReference type="Proteomes" id="UP000552615">
    <property type="component" value="Unassembled WGS sequence"/>
</dbReference>
<evidence type="ECO:0008006" key="3">
    <source>
        <dbReference type="Google" id="ProtNLM"/>
    </source>
</evidence>
<dbReference type="EMBL" id="JABBGF010000002">
    <property type="protein sequence ID" value="NML58139.1"/>
    <property type="molecule type" value="Genomic_DNA"/>
</dbReference>
<evidence type="ECO:0000313" key="2">
    <source>
        <dbReference type="Proteomes" id="UP000552615"/>
    </source>
</evidence>
<proteinExistence type="predicted"/>
<evidence type="ECO:0000313" key="1">
    <source>
        <dbReference type="EMBL" id="NML58139.1"/>
    </source>
</evidence>
<name>A0A7Y0A7L6_9FLAO</name>
<comment type="caution">
    <text evidence="1">The sequence shown here is derived from an EMBL/GenBank/DDBJ whole genome shotgun (WGS) entry which is preliminary data.</text>
</comment>
<sequence>MKLSVLIFLLAISSTFSCQKYILLDSLKKYDVKEYTLNTKDIYSIDKEIDIYNFFISREVILLFSVLPPLEKDPILNSKQMMQNNWIAVDIEKVKNQALTGKQIYKLVEEWSVNNTPEKKTFDYKIVKKENGKYYASKYCLTELFNISSIEFPLISSYGVINIMDKEVSIKQMQVSFEKQFPDTKFILDFREQDYIRNLSIYYNYRNYLSKILTIKKKKAYQFWTFDGWWVQDGYNEHRGIDRFLYIPNKGIVGGSYDFYFKFKPKISGNEYFIESEKKLWDNIINEKIMLANELK</sequence>
<accession>A0A7Y0A7L6</accession>
<organism evidence="1 2">
    <name type="scientific">Chryseobacterium cheonjiense</name>
    <dbReference type="NCBI Taxonomy" id="2728845"/>
    <lineage>
        <taxon>Bacteria</taxon>
        <taxon>Pseudomonadati</taxon>
        <taxon>Bacteroidota</taxon>
        <taxon>Flavobacteriia</taxon>
        <taxon>Flavobacteriales</taxon>
        <taxon>Weeksellaceae</taxon>
        <taxon>Chryseobacterium group</taxon>
        <taxon>Chryseobacterium</taxon>
    </lineage>
</organism>
<dbReference type="AlphaFoldDB" id="A0A7Y0A7L6"/>